<accession>A0A396GPQ5</accession>
<dbReference type="AlphaFoldDB" id="A0A396GPQ5"/>
<comment type="subcellular location">
    <subcellularLocation>
        <location evidence="1">Nucleus</location>
    </subcellularLocation>
</comment>
<organism evidence="7">
    <name type="scientific">Medicago truncatula</name>
    <name type="common">Barrel medic</name>
    <name type="synonym">Medicago tribuloides</name>
    <dbReference type="NCBI Taxonomy" id="3880"/>
    <lineage>
        <taxon>Eukaryota</taxon>
        <taxon>Viridiplantae</taxon>
        <taxon>Streptophyta</taxon>
        <taxon>Embryophyta</taxon>
        <taxon>Tracheophyta</taxon>
        <taxon>Spermatophyta</taxon>
        <taxon>Magnoliopsida</taxon>
        <taxon>eudicotyledons</taxon>
        <taxon>Gunneridae</taxon>
        <taxon>Pentapetalae</taxon>
        <taxon>rosids</taxon>
        <taxon>fabids</taxon>
        <taxon>Fabales</taxon>
        <taxon>Fabaceae</taxon>
        <taxon>Papilionoideae</taxon>
        <taxon>50 kb inversion clade</taxon>
        <taxon>NPAAA clade</taxon>
        <taxon>Hologalegina</taxon>
        <taxon>IRL clade</taxon>
        <taxon>Trifolieae</taxon>
        <taxon>Medicago</taxon>
    </lineage>
</organism>
<sequence length="87" mass="9846">MISAEAPILFAKACEMFIMELATRSWANAEVNKRNTLQKTDIASAVSSNAVFDFLVDIVPREKTMERDIFMGIPRRENVRVNGQFPP</sequence>
<proteinExistence type="inferred from homology"/>
<evidence type="ECO:0000259" key="6">
    <source>
        <dbReference type="Pfam" id="PF00125"/>
    </source>
</evidence>
<dbReference type="Pfam" id="PF00125">
    <property type="entry name" value="Histone"/>
    <property type="match status" value="1"/>
</dbReference>
<feature type="domain" description="Core Histone H2A/H2B/H3" evidence="6">
    <location>
        <begin position="1"/>
        <end position="46"/>
    </location>
</feature>
<reference evidence="7" key="1">
    <citation type="journal article" date="2018" name="Nat. Plants">
        <title>Whole-genome landscape of Medicago truncatula symbiotic genes.</title>
        <authorList>
            <person name="Pecrix Y."/>
            <person name="Gamas P."/>
            <person name="Carrere S."/>
        </authorList>
    </citation>
    <scope>NUCLEOTIDE SEQUENCE</scope>
    <source>
        <tissue evidence="7">Leaves</tissue>
    </source>
</reference>
<keyword evidence="3" id="KW-0804">Transcription</keyword>
<protein>
    <submittedName>
        <fullName evidence="7">Putative transcription factor Hap3/NF-YB family</fullName>
    </submittedName>
</protein>
<dbReference type="InterPro" id="IPR009072">
    <property type="entry name" value="Histone-fold"/>
</dbReference>
<dbReference type="InterPro" id="IPR007125">
    <property type="entry name" value="H2A/H2B/H3"/>
</dbReference>
<evidence type="ECO:0000256" key="5">
    <source>
        <dbReference type="ARBA" id="ARBA00038129"/>
    </source>
</evidence>
<evidence type="ECO:0000256" key="4">
    <source>
        <dbReference type="ARBA" id="ARBA00023242"/>
    </source>
</evidence>
<gene>
    <name evidence="7" type="ORF">MtrunA17_Chr8g0376351</name>
</gene>
<dbReference type="GO" id="GO:0046982">
    <property type="term" value="F:protein heterodimerization activity"/>
    <property type="evidence" value="ECO:0007669"/>
    <property type="project" value="InterPro"/>
</dbReference>
<dbReference type="PANTHER" id="PTHR10252">
    <property type="entry name" value="HISTONE-LIKE TRANSCRIPTION FACTOR CCAAT-RELATED"/>
    <property type="match status" value="1"/>
</dbReference>
<comment type="similarity">
    <text evidence="5">Belongs to the NFYC/HAP5 subunit family.</text>
</comment>
<dbReference type="CDD" id="cd22908">
    <property type="entry name" value="HFD_NFYC-like"/>
    <property type="match status" value="1"/>
</dbReference>
<dbReference type="GO" id="GO:0005634">
    <property type="term" value="C:nucleus"/>
    <property type="evidence" value="ECO:0007669"/>
    <property type="project" value="UniProtKB-SubCell"/>
</dbReference>
<evidence type="ECO:0000256" key="1">
    <source>
        <dbReference type="ARBA" id="ARBA00004123"/>
    </source>
</evidence>
<dbReference type="PANTHER" id="PTHR10252:SF134">
    <property type="entry name" value="NUCLEAR TRANSCRIPTION FACTOR Y SUBUNIT C-4"/>
    <property type="match status" value="1"/>
</dbReference>
<dbReference type="SUPFAM" id="SSF47113">
    <property type="entry name" value="Histone-fold"/>
    <property type="match status" value="1"/>
</dbReference>
<name>A0A396GPQ5_MEDTR</name>
<keyword evidence="2" id="KW-0805">Transcription regulation</keyword>
<dbReference type="EMBL" id="PSQE01000008">
    <property type="protein sequence ID" value="RHN42388.1"/>
    <property type="molecule type" value="Genomic_DNA"/>
</dbReference>
<comment type="caution">
    <text evidence="7">The sequence shown here is derived from an EMBL/GenBank/DDBJ whole genome shotgun (WGS) entry which is preliminary data.</text>
</comment>
<keyword evidence="4" id="KW-0539">Nucleus</keyword>
<dbReference type="Gramene" id="rna48824">
    <property type="protein sequence ID" value="RHN42388.1"/>
    <property type="gene ID" value="gene48824"/>
</dbReference>
<dbReference type="Gene3D" id="1.10.20.10">
    <property type="entry name" value="Histone, subunit A"/>
    <property type="match status" value="1"/>
</dbReference>
<dbReference type="InterPro" id="IPR050568">
    <property type="entry name" value="Transcr_DNA_Rep_Reg"/>
</dbReference>
<dbReference type="Proteomes" id="UP000265566">
    <property type="component" value="Chromosome 8"/>
</dbReference>
<dbReference type="GO" id="GO:0003677">
    <property type="term" value="F:DNA binding"/>
    <property type="evidence" value="ECO:0007669"/>
    <property type="project" value="InterPro"/>
</dbReference>
<evidence type="ECO:0000256" key="3">
    <source>
        <dbReference type="ARBA" id="ARBA00023163"/>
    </source>
</evidence>
<evidence type="ECO:0000256" key="2">
    <source>
        <dbReference type="ARBA" id="ARBA00023015"/>
    </source>
</evidence>
<evidence type="ECO:0000313" key="7">
    <source>
        <dbReference type="EMBL" id="RHN42388.1"/>
    </source>
</evidence>